<evidence type="ECO:0000313" key="3">
    <source>
        <dbReference type="EMBL" id="TFK97177.1"/>
    </source>
</evidence>
<sequence>MHHDPSKILSLTSSSASIASNLLSTSMIGLVAFEHLRNGAASMRGARILVHLTESGLIYLVIQVVRLALSLSVNANPAPRDVLSRVYGIFGAVTAIVTAMYTPALIIILKYGYSMTETSPSSLSSSTSSRPRRRRNSSIQFKSNTSSVSGAVCLEEEMLERCSTRKSEFDIPQAVLAPALERECADNVEVRMYHGHRSQAV</sequence>
<feature type="compositionally biased region" description="Low complexity" evidence="1">
    <location>
        <begin position="118"/>
        <end position="129"/>
    </location>
</feature>
<keyword evidence="2" id="KW-0812">Transmembrane</keyword>
<feature type="transmembrane region" description="Helical" evidence="2">
    <location>
        <begin position="48"/>
        <end position="69"/>
    </location>
</feature>
<name>A0A5C3Q7N1_9AGAR</name>
<evidence type="ECO:0000256" key="2">
    <source>
        <dbReference type="SAM" id="Phobius"/>
    </source>
</evidence>
<protein>
    <submittedName>
        <fullName evidence="3">Uncharacterized protein</fullName>
    </submittedName>
</protein>
<dbReference type="EMBL" id="ML178850">
    <property type="protein sequence ID" value="TFK97177.1"/>
    <property type="molecule type" value="Genomic_DNA"/>
</dbReference>
<gene>
    <name evidence="3" type="ORF">BDV98DRAFT_575024</name>
</gene>
<evidence type="ECO:0000256" key="1">
    <source>
        <dbReference type="SAM" id="MobiDB-lite"/>
    </source>
</evidence>
<keyword evidence="4" id="KW-1185">Reference proteome</keyword>
<dbReference type="Proteomes" id="UP000305067">
    <property type="component" value="Unassembled WGS sequence"/>
</dbReference>
<accession>A0A5C3Q7N1</accession>
<dbReference type="OrthoDB" id="3046489at2759"/>
<feature type="transmembrane region" description="Helical" evidence="2">
    <location>
        <begin position="89"/>
        <end position="109"/>
    </location>
</feature>
<keyword evidence="2" id="KW-1133">Transmembrane helix</keyword>
<feature type="region of interest" description="Disordered" evidence="1">
    <location>
        <begin position="116"/>
        <end position="143"/>
    </location>
</feature>
<organism evidence="3 4">
    <name type="scientific">Pterulicium gracile</name>
    <dbReference type="NCBI Taxonomy" id="1884261"/>
    <lineage>
        <taxon>Eukaryota</taxon>
        <taxon>Fungi</taxon>
        <taxon>Dikarya</taxon>
        <taxon>Basidiomycota</taxon>
        <taxon>Agaricomycotina</taxon>
        <taxon>Agaricomycetes</taxon>
        <taxon>Agaricomycetidae</taxon>
        <taxon>Agaricales</taxon>
        <taxon>Pleurotineae</taxon>
        <taxon>Pterulaceae</taxon>
        <taxon>Pterulicium</taxon>
    </lineage>
</organism>
<proteinExistence type="predicted"/>
<reference evidence="3 4" key="1">
    <citation type="journal article" date="2019" name="Nat. Ecol. Evol.">
        <title>Megaphylogeny resolves global patterns of mushroom evolution.</title>
        <authorList>
            <person name="Varga T."/>
            <person name="Krizsan K."/>
            <person name="Foldi C."/>
            <person name="Dima B."/>
            <person name="Sanchez-Garcia M."/>
            <person name="Sanchez-Ramirez S."/>
            <person name="Szollosi G.J."/>
            <person name="Szarkandi J.G."/>
            <person name="Papp V."/>
            <person name="Albert L."/>
            <person name="Andreopoulos W."/>
            <person name="Angelini C."/>
            <person name="Antonin V."/>
            <person name="Barry K.W."/>
            <person name="Bougher N.L."/>
            <person name="Buchanan P."/>
            <person name="Buyck B."/>
            <person name="Bense V."/>
            <person name="Catcheside P."/>
            <person name="Chovatia M."/>
            <person name="Cooper J."/>
            <person name="Damon W."/>
            <person name="Desjardin D."/>
            <person name="Finy P."/>
            <person name="Geml J."/>
            <person name="Haridas S."/>
            <person name="Hughes K."/>
            <person name="Justo A."/>
            <person name="Karasinski D."/>
            <person name="Kautmanova I."/>
            <person name="Kiss B."/>
            <person name="Kocsube S."/>
            <person name="Kotiranta H."/>
            <person name="LaButti K.M."/>
            <person name="Lechner B.E."/>
            <person name="Liimatainen K."/>
            <person name="Lipzen A."/>
            <person name="Lukacs Z."/>
            <person name="Mihaltcheva S."/>
            <person name="Morgado L.N."/>
            <person name="Niskanen T."/>
            <person name="Noordeloos M.E."/>
            <person name="Ohm R.A."/>
            <person name="Ortiz-Santana B."/>
            <person name="Ovrebo C."/>
            <person name="Racz N."/>
            <person name="Riley R."/>
            <person name="Savchenko A."/>
            <person name="Shiryaev A."/>
            <person name="Soop K."/>
            <person name="Spirin V."/>
            <person name="Szebenyi C."/>
            <person name="Tomsovsky M."/>
            <person name="Tulloss R.E."/>
            <person name="Uehling J."/>
            <person name="Grigoriev I.V."/>
            <person name="Vagvolgyi C."/>
            <person name="Papp T."/>
            <person name="Martin F.M."/>
            <person name="Miettinen O."/>
            <person name="Hibbett D.S."/>
            <person name="Nagy L.G."/>
        </authorList>
    </citation>
    <scope>NUCLEOTIDE SEQUENCE [LARGE SCALE GENOMIC DNA]</scope>
    <source>
        <strain evidence="3 4">CBS 309.79</strain>
    </source>
</reference>
<evidence type="ECO:0000313" key="4">
    <source>
        <dbReference type="Proteomes" id="UP000305067"/>
    </source>
</evidence>
<feature type="transmembrane region" description="Helical" evidence="2">
    <location>
        <begin position="16"/>
        <end position="36"/>
    </location>
</feature>
<keyword evidence="2" id="KW-0472">Membrane</keyword>
<dbReference type="AlphaFoldDB" id="A0A5C3Q7N1"/>